<keyword evidence="2" id="KW-0813">Transport</keyword>
<dbReference type="PROSITE" id="PS50893">
    <property type="entry name" value="ABC_TRANSPORTER_2"/>
    <property type="match status" value="2"/>
</dbReference>
<dbReference type="GO" id="GO:0005524">
    <property type="term" value="F:ATP binding"/>
    <property type="evidence" value="ECO:0007669"/>
    <property type="project" value="UniProtKB-KW"/>
</dbReference>
<organism evidence="6 7">
    <name type="scientific">Mycolicibacterium confluentis</name>
    <dbReference type="NCBI Taxonomy" id="28047"/>
    <lineage>
        <taxon>Bacteria</taxon>
        <taxon>Bacillati</taxon>
        <taxon>Actinomycetota</taxon>
        <taxon>Actinomycetes</taxon>
        <taxon>Mycobacteriales</taxon>
        <taxon>Mycobacteriaceae</taxon>
        <taxon>Mycolicibacterium</taxon>
    </lineage>
</organism>
<dbReference type="InterPro" id="IPR017871">
    <property type="entry name" value="ABC_transporter-like_CS"/>
</dbReference>
<evidence type="ECO:0000256" key="3">
    <source>
        <dbReference type="ARBA" id="ARBA00022741"/>
    </source>
</evidence>
<comment type="similarity">
    <text evidence="1">Belongs to the ABC transporter superfamily.</text>
</comment>
<dbReference type="Pfam" id="PF08352">
    <property type="entry name" value="oligo_HPY"/>
    <property type="match status" value="1"/>
</dbReference>
<reference evidence="6" key="2">
    <citation type="submission" date="2020-02" db="EMBL/GenBank/DDBJ databases">
        <authorList>
            <person name="Matsumoto Y."/>
            <person name="Motooka D."/>
            <person name="Nakamura S."/>
        </authorList>
    </citation>
    <scope>NUCLEOTIDE SEQUENCE</scope>
    <source>
        <strain evidence="6">JCM 13671</strain>
    </source>
</reference>
<dbReference type="InterPro" id="IPR003593">
    <property type="entry name" value="AAA+_ATPase"/>
</dbReference>
<dbReference type="GO" id="GO:0015833">
    <property type="term" value="P:peptide transport"/>
    <property type="evidence" value="ECO:0007669"/>
    <property type="project" value="InterPro"/>
</dbReference>
<feature type="region of interest" description="Disordered" evidence="5">
    <location>
        <begin position="273"/>
        <end position="302"/>
    </location>
</feature>
<evidence type="ECO:0000313" key="6">
    <source>
        <dbReference type="EMBL" id="BBZ33686.1"/>
    </source>
</evidence>
<keyword evidence="7" id="KW-1185">Reference proteome</keyword>
<proteinExistence type="inferred from homology"/>
<dbReference type="PROSITE" id="PS00211">
    <property type="entry name" value="ABC_TRANSPORTER_1"/>
    <property type="match status" value="2"/>
</dbReference>
<dbReference type="Pfam" id="PF00005">
    <property type="entry name" value="ABC_tran"/>
    <property type="match status" value="2"/>
</dbReference>
<dbReference type="InterPro" id="IPR027417">
    <property type="entry name" value="P-loop_NTPase"/>
</dbReference>
<protein>
    <submittedName>
        <fullName evidence="6">ABC transporter ATP-binding protein</fullName>
    </submittedName>
</protein>
<dbReference type="AlphaFoldDB" id="A0A7I7XWK8"/>
<dbReference type="Gene3D" id="3.40.50.300">
    <property type="entry name" value="P-loop containing nucleotide triphosphate hydrolases"/>
    <property type="match status" value="2"/>
</dbReference>
<evidence type="ECO:0000256" key="2">
    <source>
        <dbReference type="ARBA" id="ARBA00022448"/>
    </source>
</evidence>
<dbReference type="PANTHER" id="PTHR43776">
    <property type="entry name" value="TRANSPORT ATP-BINDING PROTEIN"/>
    <property type="match status" value="1"/>
</dbReference>
<keyword evidence="3" id="KW-0547">Nucleotide-binding</keyword>
<gene>
    <name evidence="6" type="ORF">MCNF_22910</name>
</gene>
<dbReference type="Proteomes" id="UP000466931">
    <property type="component" value="Chromosome"/>
</dbReference>
<evidence type="ECO:0000313" key="7">
    <source>
        <dbReference type="Proteomes" id="UP000466931"/>
    </source>
</evidence>
<reference evidence="6" key="1">
    <citation type="journal article" date="2019" name="Emerg. Microbes Infect.">
        <title>Comprehensive subspecies identification of 175 nontuberculous mycobacteria species based on 7547 genomic profiles.</title>
        <authorList>
            <person name="Matsumoto Y."/>
            <person name="Kinjo T."/>
            <person name="Motooka D."/>
            <person name="Nabeya D."/>
            <person name="Jung N."/>
            <person name="Uechi K."/>
            <person name="Horii T."/>
            <person name="Iida T."/>
            <person name="Fujita J."/>
            <person name="Nakamura S."/>
        </authorList>
    </citation>
    <scope>NUCLEOTIDE SEQUENCE [LARGE SCALE GENOMIC DNA]</scope>
    <source>
        <strain evidence="6">JCM 13671</strain>
    </source>
</reference>
<dbReference type="EMBL" id="AP022612">
    <property type="protein sequence ID" value="BBZ33686.1"/>
    <property type="molecule type" value="Genomic_DNA"/>
</dbReference>
<dbReference type="CDD" id="cd03257">
    <property type="entry name" value="ABC_NikE_OppD_transporters"/>
    <property type="match status" value="2"/>
</dbReference>
<dbReference type="GO" id="GO:0016887">
    <property type="term" value="F:ATP hydrolysis activity"/>
    <property type="evidence" value="ECO:0007669"/>
    <property type="project" value="InterPro"/>
</dbReference>
<dbReference type="SUPFAM" id="SSF52540">
    <property type="entry name" value="P-loop containing nucleoside triphosphate hydrolases"/>
    <property type="match status" value="2"/>
</dbReference>
<dbReference type="InterPro" id="IPR003439">
    <property type="entry name" value="ABC_transporter-like_ATP-bd"/>
</dbReference>
<evidence type="ECO:0000256" key="1">
    <source>
        <dbReference type="ARBA" id="ARBA00005417"/>
    </source>
</evidence>
<evidence type="ECO:0000256" key="5">
    <source>
        <dbReference type="SAM" id="MobiDB-lite"/>
    </source>
</evidence>
<dbReference type="SMART" id="SM00382">
    <property type="entry name" value="AAA"/>
    <property type="match status" value="2"/>
</dbReference>
<dbReference type="InterPro" id="IPR050319">
    <property type="entry name" value="ABC_transp_ATP-bind"/>
</dbReference>
<keyword evidence="4 6" id="KW-0067">ATP-binding</keyword>
<dbReference type="RefSeq" id="WP_085151043.1">
    <property type="nucleotide sequence ID" value="NZ_AP022612.1"/>
</dbReference>
<dbReference type="OrthoDB" id="8036461at2"/>
<sequence length="567" mass="60454">MTAESLTSPAKTGTAFINVAGLTAELDDGTKIVEDVSFSVAPGEILGIIGESGSGKTTTSLALLGYATPGVTLAGRVEVSGRNLLELTPAQLRAVRGLEIAYVPQDPPSALNPSMRVAKLINSMLAAHAGRDQSSSGIGAALSRVDLPTDRDFIRRFPHQLSGGQQQRLAIGAALAARPGAVVFDEPTTGLDLLTQALIVREIRSLRDELGVAMVYVSHDLRVVADLADRVCVMHRGRIVETGDARTVLQDPQHEYTKSLVAAIPSHRARIDAPEPVASRPPSTVSVTGPAQPQGRGAAADTQLHSQGDVLTVQGLQAGYRSRGTYVPILRNVDLRIGVGERVAIAGQSGSGKTTLTRCISGLVDANGGTITFDGQNLPLRYKDRSTEQLRSIQVVFQNPTLSLNPALTVNEIVGRPIQLRRGGRRAANADEVRRYLDLVELDASAAARRPRELSGGQRQRVMIASALAAEPKLLICDEITSALDVSVQAKILRMLKTLSQELQLALLFVSHDLGVITSIAQRTAVIHSGEILEDKPTADLISSPEFEYTRQLIAAADELESFTTRS</sequence>
<name>A0A7I7XWK8_9MYCO</name>
<dbReference type="InterPro" id="IPR013563">
    <property type="entry name" value="Oligopep_ABC_C"/>
</dbReference>
<dbReference type="PANTHER" id="PTHR43776:SF7">
    <property type="entry name" value="D,D-DIPEPTIDE TRANSPORT ATP-BINDING PROTEIN DDPF-RELATED"/>
    <property type="match status" value="1"/>
</dbReference>
<dbReference type="GO" id="GO:0055085">
    <property type="term" value="P:transmembrane transport"/>
    <property type="evidence" value="ECO:0007669"/>
    <property type="project" value="UniProtKB-ARBA"/>
</dbReference>
<accession>A0A7I7XWK8</accession>
<feature type="compositionally biased region" description="Low complexity" evidence="5">
    <location>
        <begin position="289"/>
        <end position="300"/>
    </location>
</feature>
<evidence type="ECO:0000256" key="4">
    <source>
        <dbReference type="ARBA" id="ARBA00022840"/>
    </source>
</evidence>